<dbReference type="EMBL" id="FRDN01000009">
    <property type="protein sequence ID" value="SHN77610.1"/>
    <property type="molecule type" value="Genomic_DNA"/>
</dbReference>
<gene>
    <name evidence="1" type="ORF">SAMN02745215_02911</name>
</gene>
<dbReference type="AlphaFoldDB" id="A0A1M7U405"/>
<keyword evidence="2" id="KW-1185">Reference proteome</keyword>
<dbReference type="Proteomes" id="UP000184010">
    <property type="component" value="Unassembled WGS sequence"/>
</dbReference>
<organism evidence="1 2">
    <name type="scientific">Desulfitobacterium chlororespirans DSM 11544</name>
    <dbReference type="NCBI Taxonomy" id="1121395"/>
    <lineage>
        <taxon>Bacteria</taxon>
        <taxon>Bacillati</taxon>
        <taxon>Bacillota</taxon>
        <taxon>Clostridia</taxon>
        <taxon>Eubacteriales</taxon>
        <taxon>Desulfitobacteriaceae</taxon>
        <taxon>Desulfitobacterium</taxon>
    </lineage>
</organism>
<dbReference type="RefSeq" id="WP_072773277.1">
    <property type="nucleotide sequence ID" value="NZ_FRDN01000009.1"/>
</dbReference>
<evidence type="ECO:0000313" key="1">
    <source>
        <dbReference type="EMBL" id="SHN77610.1"/>
    </source>
</evidence>
<accession>A0A1M7U405</accession>
<protein>
    <submittedName>
        <fullName evidence="1">Uncharacterized protein</fullName>
    </submittedName>
</protein>
<dbReference type="STRING" id="1121395.SAMN02745215_02911"/>
<sequence length="106" mass="11884">MKITDEQILSILKLSELPEVNSVEVRQTTGRRNGRLISVSIHVVNDDISPAIAAFKQIVPVEFKANDPYELTHPNGDKELIKVHRFDGYPTLSVDAYEIQRPKASA</sequence>
<evidence type="ECO:0000313" key="2">
    <source>
        <dbReference type="Proteomes" id="UP000184010"/>
    </source>
</evidence>
<proteinExistence type="predicted"/>
<name>A0A1M7U405_9FIRM</name>
<reference evidence="2" key="1">
    <citation type="submission" date="2016-12" db="EMBL/GenBank/DDBJ databases">
        <authorList>
            <person name="Varghese N."/>
            <person name="Submissions S."/>
        </authorList>
    </citation>
    <scope>NUCLEOTIDE SEQUENCE [LARGE SCALE GENOMIC DNA]</scope>
    <source>
        <strain evidence="2">DSM 11544</strain>
    </source>
</reference>